<gene>
    <name evidence="2" type="ORF">MUCCIDRAFT_115854</name>
</gene>
<dbReference type="OrthoDB" id="10642756at2759"/>
<evidence type="ECO:0000313" key="2">
    <source>
        <dbReference type="EMBL" id="OAC97784.1"/>
    </source>
</evidence>
<dbReference type="VEuPathDB" id="FungiDB:MUCCIDRAFT_115854"/>
<evidence type="ECO:0000313" key="3">
    <source>
        <dbReference type="Proteomes" id="UP000077051"/>
    </source>
</evidence>
<evidence type="ECO:0000256" key="1">
    <source>
        <dbReference type="SAM" id="MobiDB-lite"/>
    </source>
</evidence>
<accession>A0A168GKM8</accession>
<dbReference type="Proteomes" id="UP000077051">
    <property type="component" value="Unassembled WGS sequence"/>
</dbReference>
<comment type="caution">
    <text evidence="2">The sequence shown here is derived from an EMBL/GenBank/DDBJ whole genome shotgun (WGS) entry which is preliminary data.</text>
</comment>
<organism evidence="2 3">
    <name type="scientific">Mucor lusitanicus CBS 277.49</name>
    <dbReference type="NCBI Taxonomy" id="747725"/>
    <lineage>
        <taxon>Eukaryota</taxon>
        <taxon>Fungi</taxon>
        <taxon>Fungi incertae sedis</taxon>
        <taxon>Mucoromycota</taxon>
        <taxon>Mucoromycotina</taxon>
        <taxon>Mucoromycetes</taxon>
        <taxon>Mucorales</taxon>
        <taxon>Mucorineae</taxon>
        <taxon>Mucoraceae</taxon>
        <taxon>Mucor</taxon>
    </lineage>
</organism>
<feature type="compositionally biased region" description="Polar residues" evidence="1">
    <location>
        <begin position="104"/>
        <end position="149"/>
    </location>
</feature>
<protein>
    <submittedName>
        <fullName evidence="2">Uncharacterized protein</fullName>
    </submittedName>
</protein>
<reference evidence="2 3" key="1">
    <citation type="submission" date="2015-06" db="EMBL/GenBank/DDBJ databases">
        <title>Expansion of signal transduction pathways in fungi by whole-genome duplication.</title>
        <authorList>
            <consortium name="DOE Joint Genome Institute"/>
            <person name="Corrochano L.M."/>
            <person name="Kuo A."/>
            <person name="Marcet-Houben M."/>
            <person name="Polaino S."/>
            <person name="Salamov A."/>
            <person name="Villalobos J.M."/>
            <person name="Alvarez M.I."/>
            <person name="Avalos J."/>
            <person name="Benito E.P."/>
            <person name="Benoit I."/>
            <person name="Burger G."/>
            <person name="Camino L.P."/>
            <person name="Canovas D."/>
            <person name="Cerda-Olmedo E."/>
            <person name="Cheng J.-F."/>
            <person name="Dominguez A."/>
            <person name="Elias M."/>
            <person name="Eslava A.P."/>
            <person name="Glaser F."/>
            <person name="Grimwood J."/>
            <person name="Gutierrez G."/>
            <person name="Heitman J."/>
            <person name="Henrissat B."/>
            <person name="Iturriaga E.A."/>
            <person name="Lang B.F."/>
            <person name="Lavin J.L."/>
            <person name="Lee S."/>
            <person name="Li W."/>
            <person name="Lindquist E."/>
            <person name="Lopez-Garcia S."/>
            <person name="Luque E.M."/>
            <person name="Marcos A.T."/>
            <person name="Martin J."/>
            <person name="Mccluskey K."/>
            <person name="Medina H.R."/>
            <person name="Miralles-Duran A."/>
            <person name="Miyazaki A."/>
            <person name="Munoz-Torres E."/>
            <person name="Oguiza J.A."/>
            <person name="Ohm R."/>
            <person name="Olmedo M."/>
            <person name="Orejas M."/>
            <person name="Ortiz-Castellanos L."/>
            <person name="Pisabarro A.G."/>
            <person name="Rodriguez-Romero J."/>
            <person name="Ruiz-Herrera J."/>
            <person name="Ruiz-Vazquez R."/>
            <person name="Sanz C."/>
            <person name="Schackwitz W."/>
            <person name="Schmutz J."/>
            <person name="Shahriari M."/>
            <person name="Shelest E."/>
            <person name="Silva-Franco F."/>
            <person name="Soanes D."/>
            <person name="Syed K."/>
            <person name="Tagua V.G."/>
            <person name="Talbot N.J."/>
            <person name="Thon M."/>
            <person name="De Vries R.P."/>
            <person name="Wiebenga A."/>
            <person name="Yadav J.S."/>
            <person name="Braun E.L."/>
            <person name="Baker S."/>
            <person name="Garre V."/>
            <person name="Horwitz B."/>
            <person name="Torres-Martinez S."/>
            <person name="Idnurm A."/>
            <person name="Herrera-Estrella A."/>
            <person name="Gabaldon T."/>
            <person name="Grigoriev I.V."/>
        </authorList>
    </citation>
    <scope>NUCLEOTIDE SEQUENCE [LARGE SCALE GENOMIC DNA]</scope>
    <source>
        <strain evidence="2 3">CBS 277.49</strain>
    </source>
</reference>
<dbReference type="EMBL" id="AMYB01000012">
    <property type="protein sequence ID" value="OAC97784.1"/>
    <property type="molecule type" value="Genomic_DNA"/>
</dbReference>
<sequence>MVVLVEAVDVVSTEVAELRNLALGASNHLKNEAPNLKGLRETLTSKTEDVFFQAALYLKNIWKSGRTEADEFFVEKTVITTDEELIASGASGDDSDHGEPVLSPSESHNQTKNPASHESNSQRETPSSPYRPENSTPTSPYCPKNSPTP</sequence>
<proteinExistence type="predicted"/>
<dbReference type="AlphaFoldDB" id="A0A168GKM8"/>
<name>A0A168GKM8_MUCCL</name>
<feature type="region of interest" description="Disordered" evidence="1">
    <location>
        <begin position="85"/>
        <end position="149"/>
    </location>
</feature>
<keyword evidence="3" id="KW-1185">Reference proteome</keyword>